<dbReference type="GO" id="GO:0030170">
    <property type="term" value="F:pyridoxal phosphate binding"/>
    <property type="evidence" value="ECO:0007669"/>
    <property type="project" value="UniProtKB-UniRule"/>
</dbReference>
<dbReference type="InterPro" id="IPR000821">
    <property type="entry name" value="Ala_racemase"/>
</dbReference>
<dbReference type="GO" id="GO:0008784">
    <property type="term" value="F:alanine racemase activity"/>
    <property type="evidence" value="ECO:0007669"/>
    <property type="project" value="UniProtKB-UniRule"/>
</dbReference>
<organism evidence="12 13">
    <name type="scientific">Roseospira navarrensis</name>
    <dbReference type="NCBI Taxonomy" id="140058"/>
    <lineage>
        <taxon>Bacteria</taxon>
        <taxon>Pseudomonadati</taxon>
        <taxon>Pseudomonadota</taxon>
        <taxon>Alphaproteobacteria</taxon>
        <taxon>Rhodospirillales</taxon>
        <taxon>Rhodospirillaceae</taxon>
        <taxon>Roseospira</taxon>
    </lineage>
</organism>
<dbReference type="GO" id="GO:0030632">
    <property type="term" value="P:D-alanine biosynthetic process"/>
    <property type="evidence" value="ECO:0007669"/>
    <property type="project" value="UniProtKB-UniRule"/>
</dbReference>
<dbReference type="Gene3D" id="3.20.20.10">
    <property type="entry name" value="Alanine racemase"/>
    <property type="match status" value="1"/>
</dbReference>
<evidence type="ECO:0000256" key="9">
    <source>
        <dbReference type="PIRSR" id="PIRSR600821-52"/>
    </source>
</evidence>
<dbReference type="NCBIfam" id="TIGR00492">
    <property type="entry name" value="alr"/>
    <property type="match status" value="1"/>
</dbReference>
<dbReference type="SMART" id="SM01005">
    <property type="entry name" value="Ala_racemase_C"/>
    <property type="match status" value="1"/>
</dbReference>
<dbReference type="Pfam" id="PF01168">
    <property type="entry name" value="Ala_racemase_N"/>
    <property type="match status" value="1"/>
</dbReference>
<comment type="cofactor">
    <cofactor evidence="2 7 8">
        <name>pyridoxal 5'-phosphate</name>
        <dbReference type="ChEBI" id="CHEBI:597326"/>
    </cofactor>
</comment>
<evidence type="ECO:0000256" key="6">
    <source>
        <dbReference type="ARBA" id="ARBA00023235"/>
    </source>
</evidence>
<feature type="active site" description="Proton acceptor; specific for L-alanine" evidence="7">
    <location>
        <position position="276"/>
    </location>
</feature>
<feature type="binding site" evidence="7 9">
    <location>
        <position position="154"/>
    </location>
    <ligand>
        <name>substrate</name>
    </ligand>
</feature>
<evidence type="ECO:0000256" key="5">
    <source>
        <dbReference type="ARBA" id="ARBA00022898"/>
    </source>
</evidence>
<reference evidence="12 13" key="1">
    <citation type="submission" date="2019-10" db="EMBL/GenBank/DDBJ databases">
        <title>Draft whole-genome sequence of the purple nonsulfur photosynthetic bacterium Roseospira navarrensis DSM 15114.</title>
        <authorList>
            <person name="Kyndt J.A."/>
            <person name="Meyer T.E."/>
        </authorList>
    </citation>
    <scope>NUCLEOTIDE SEQUENCE [LARGE SCALE GENOMIC DNA]</scope>
    <source>
        <strain evidence="12 13">DSM 15114</strain>
    </source>
</reference>
<dbReference type="Gene3D" id="2.40.37.10">
    <property type="entry name" value="Lyase, Ornithine Decarboxylase, Chain A, domain 1"/>
    <property type="match status" value="1"/>
</dbReference>
<comment type="caution">
    <text evidence="12">The sequence shown here is derived from an EMBL/GenBank/DDBJ whole genome shotgun (WGS) entry which is preliminary data.</text>
</comment>
<gene>
    <name evidence="12" type="primary">alr</name>
    <name evidence="12" type="ORF">GHC57_00230</name>
</gene>
<feature type="region of interest" description="Disordered" evidence="10">
    <location>
        <begin position="380"/>
        <end position="399"/>
    </location>
</feature>
<dbReference type="AlphaFoldDB" id="A0A7X1ZCY7"/>
<name>A0A7X1ZCY7_9PROT</name>
<dbReference type="InterPro" id="IPR009006">
    <property type="entry name" value="Ala_racemase/Decarboxylase_C"/>
</dbReference>
<dbReference type="PANTHER" id="PTHR30511:SF0">
    <property type="entry name" value="ALANINE RACEMASE, CATABOLIC-RELATED"/>
    <property type="match status" value="1"/>
</dbReference>
<dbReference type="GO" id="GO:0005829">
    <property type="term" value="C:cytosol"/>
    <property type="evidence" value="ECO:0007669"/>
    <property type="project" value="TreeGrafter"/>
</dbReference>
<evidence type="ECO:0000313" key="13">
    <source>
        <dbReference type="Proteomes" id="UP000434582"/>
    </source>
</evidence>
<dbReference type="CDD" id="cd00430">
    <property type="entry name" value="PLPDE_III_AR"/>
    <property type="match status" value="1"/>
</dbReference>
<dbReference type="InterPro" id="IPR001608">
    <property type="entry name" value="Ala_racemase_N"/>
</dbReference>
<feature type="compositionally biased region" description="Basic and acidic residues" evidence="10">
    <location>
        <begin position="385"/>
        <end position="399"/>
    </location>
</feature>
<dbReference type="SUPFAM" id="SSF50621">
    <property type="entry name" value="Alanine racemase C-terminal domain-like"/>
    <property type="match status" value="1"/>
</dbReference>
<evidence type="ECO:0000256" key="4">
    <source>
        <dbReference type="ARBA" id="ARBA00013089"/>
    </source>
</evidence>
<keyword evidence="5 7" id="KW-0663">Pyridoxal phosphate</keyword>
<sequence length="399" mass="41073">MSAPAAVPAAVPGFAAADHPAAGGLLTIDLDALTGNWRRLRDALSPGTECAGVVKANGYGLGAVTVARALSRAGCRTFFVAQLDEGLRLRPTLPRDARLFVLSGPAPGTAAAFAAAGLIPVLNSPEQIAAWADLARARDRALPAAIHVDTGMARLGLTPGEVAALAADGGVPPGLRPVLVMSHFACADEPGHPLTPRQIEAFRAARAAFPGVPGSLANSAGVFLGPEAYHDLARPGVALYGSNPTPGRPNPMADVIRLQGRVLQVRCVDAPGSVGYGASHRVACRSLIATVGIGYADGFPRSASNSAVGYVGETPVPMVGRVSMDLVTFDVSGLPADRMVRAGDLIDLIGPHNPVDDLARRAGTIGYEILTTLGPRYARRHVDRARRGPDRGDGKDSGS</sequence>
<dbReference type="EC" id="5.1.1.1" evidence="4 7"/>
<dbReference type="SUPFAM" id="SSF51419">
    <property type="entry name" value="PLP-binding barrel"/>
    <property type="match status" value="1"/>
</dbReference>
<dbReference type="PRINTS" id="PR00992">
    <property type="entry name" value="ALARACEMASE"/>
</dbReference>
<evidence type="ECO:0000313" key="12">
    <source>
        <dbReference type="EMBL" id="MQX34935.1"/>
    </source>
</evidence>
<dbReference type="InterPro" id="IPR020622">
    <property type="entry name" value="Ala_racemase_pyridoxalP-BS"/>
</dbReference>
<feature type="active site" description="Proton acceptor; specific for D-alanine" evidence="7">
    <location>
        <position position="55"/>
    </location>
</feature>
<keyword evidence="6 7" id="KW-0413">Isomerase</keyword>
<dbReference type="InterPro" id="IPR011079">
    <property type="entry name" value="Ala_racemase_C"/>
</dbReference>
<evidence type="ECO:0000256" key="3">
    <source>
        <dbReference type="ARBA" id="ARBA00007880"/>
    </source>
</evidence>
<evidence type="ECO:0000256" key="1">
    <source>
        <dbReference type="ARBA" id="ARBA00000316"/>
    </source>
</evidence>
<evidence type="ECO:0000259" key="11">
    <source>
        <dbReference type="SMART" id="SM01005"/>
    </source>
</evidence>
<dbReference type="InterPro" id="IPR029066">
    <property type="entry name" value="PLP-binding_barrel"/>
</dbReference>
<feature type="binding site" evidence="7 9">
    <location>
        <position position="324"/>
    </location>
    <ligand>
        <name>substrate</name>
    </ligand>
</feature>
<evidence type="ECO:0000256" key="8">
    <source>
        <dbReference type="PIRSR" id="PIRSR600821-50"/>
    </source>
</evidence>
<dbReference type="HAMAP" id="MF_01201">
    <property type="entry name" value="Ala_racemase"/>
    <property type="match status" value="1"/>
</dbReference>
<comment type="function">
    <text evidence="7">Catalyzes the interconversion of L-alanine and D-alanine. May also act on other amino acids.</text>
</comment>
<feature type="domain" description="Alanine racemase C-terminal" evidence="11">
    <location>
        <begin position="255"/>
        <end position="382"/>
    </location>
</feature>
<comment type="catalytic activity">
    <reaction evidence="1 7">
        <text>L-alanine = D-alanine</text>
        <dbReference type="Rhea" id="RHEA:20249"/>
        <dbReference type="ChEBI" id="CHEBI:57416"/>
        <dbReference type="ChEBI" id="CHEBI:57972"/>
        <dbReference type="EC" id="5.1.1.1"/>
    </reaction>
</comment>
<dbReference type="Proteomes" id="UP000434582">
    <property type="component" value="Unassembled WGS sequence"/>
</dbReference>
<keyword evidence="13" id="KW-1185">Reference proteome</keyword>
<feature type="modified residue" description="N6-(pyridoxal phosphate)lysine" evidence="7 8">
    <location>
        <position position="55"/>
    </location>
</feature>
<proteinExistence type="inferred from homology"/>
<dbReference type="UniPathway" id="UPA00042">
    <property type="reaction ID" value="UER00497"/>
</dbReference>
<dbReference type="PANTHER" id="PTHR30511">
    <property type="entry name" value="ALANINE RACEMASE"/>
    <property type="match status" value="1"/>
</dbReference>
<comment type="pathway">
    <text evidence="7">Amino-acid biosynthesis; D-alanine biosynthesis; D-alanine from L-alanine: step 1/1.</text>
</comment>
<evidence type="ECO:0000256" key="2">
    <source>
        <dbReference type="ARBA" id="ARBA00001933"/>
    </source>
</evidence>
<comment type="similarity">
    <text evidence="3 7">Belongs to the alanine racemase family.</text>
</comment>
<dbReference type="Pfam" id="PF00842">
    <property type="entry name" value="Ala_racemase_C"/>
    <property type="match status" value="1"/>
</dbReference>
<dbReference type="PROSITE" id="PS00395">
    <property type="entry name" value="ALANINE_RACEMASE"/>
    <property type="match status" value="1"/>
</dbReference>
<evidence type="ECO:0000256" key="10">
    <source>
        <dbReference type="SAM" id="MobiDB-lite"/>
    </source>
</evidence>
<dbReference type="EMBL" id="WIVE01000001">
    <property type="protein sequence ID" value="MQX34935.1"/>
    <property type="molecule type" value="Genomic_DNA"/>
</dbReference>
<evidence type="ECO:0000256" key="7">
    <source>
        <dbReference type="HAMAP-Rule" id="MF_01201"/>
    </source>
</evidence>
<accession>A0A7X1ZCY7</accession>
<protein>
    <recommendedName>
        <fullName evidence="4 7">Alanine racemase</fullName>
        <ecNumber evidence="4 7">5.1.1.1</ecNumber>
    </recommendedName>
</protein>